<dbReference type="EMBL" id="JYDO01000137">
    <property type="protein sequence ID" value="KRZ69391.1"/>
    <property type="molecule type" value="Genomic_DNA"/>
</dbReference>
<organism evidence="1 2">
    <name type="scientific">Trichinella papuae</name>
    <dbReference type="NCBI Taxonomy" id="268474"/>
    <lineage>
        <taxon>Eukaryota</taxon>
        <taxon>Metazoa</taxon>
        <taxon>Ecdysozoa</taxon>
        <taxon>Nematoda</taxon>
        <taxon>Enoplea</taxon>
        <taxon>Dorylaimia</taxon>
        <taxon>Trichinellida</taxon>
        <taxon>Trichinellidae</taxon>
        <taxon>Trichinella</taxon>
    </lineage>
</organism>
<dbReference type="Proteomes" id="UP000054843">
    <property type="component" value="Unassembled WGS sequence"/>
</dbReference>
<protein>
    <submittedName>
        <fullName evidence="1">Uncharacterized protein</fullName>
    </submittedName>
</protein>
<evidence type="ECO:0000313" key="2">
    <source>
        <dbReference type="Proteomes" id="UP000054843"/>
    </source>
</evidence>
<evidence type="ECO:0000313" key="1">
    <source>
        <dbReference type="EMBL" id="KRZ69391.1"/>
    </source>
</evidence>
<proteinExistence type="predicted"/>
<keyword evidence="2" id="KW-1185">Reference proteome</keyword>
<reference evidence="1 2" key="1">
    <citation type="submission" date="2015-01" db="EMBL/GenBank/DDBJ databases">
        <title>Evolution of Trichinella species and genotypes.</title>
        <authorList>
            <person name="Korhonen P.K."/>
            <person name="Edoardo P."/>
            <person name="Giuseppe L.R."/>
            <person name="Gasser R.B."/>
        </authorList>
    </citation>
    <scope>NUCLEOTIDE SEQUENCE [LARGE SCALE GENOMIC DNA]</scope>
    <source>
        <strain evidence="1">ISS1980</strain>
    </source>
</reference>
<sequence length="241" mass="26565">MRTKVEWHQAVHPVGLLHEDMAVVCQGTVDERILNPVSWRRWPQTLHWPGAVHVSDQGCLEVAAEPLDNAIGLWVIGGNRDVLATEHFFECGPRVRAELLTFASGHVAGNAETRDPVGQAGHLVNLSMAVRKYLKPSDCGSGPMMSRWTCSNQCAGLSPPVDVSVYARPHVSGRHDTLSCADARPEGRRLRDLVQVRVYALGPGHIGCDRVVRCRRKERVDVLRKGVCYHVDATANVAYVV</sequence>
<comment type="caution">
    <text evidence="1">The sequence shown here is derived from an EMBL/GenBank/DDBJ whole genome shotgun (WGS) entry which is preliminary data.</text>
</comment>
<name>A0A0V1MCX2_9BILA</name>
<accession>A0A0V1MCX2</accession>
<gene>
    <name evidence="1" type="ORF">T10_7966</name>
</gene>
<dbReference type="AlphaFoldDB" id="A0A0V1MCX2"/>